<evidence type="ECO:0000256" key="1">
    <source>
        <dbReference type="SAM" id="SignalP"/>
    </source>
</evidence>
<organism evidence="2 3">
    <name type="scientific">Candidatus Caccopulliclostridium gallistercoris</name>
    <dbReference type="NCBI Taxonomy" id="2840719"/>
    <lineage>
        <taxon>Bacteria</taxon>
        <taxon>Bacillati</taxon>
        <taxon>Bacillota</taxon>
        <taxon>Clostridia</taxon>
        <taxon>Candidatus Caccopulliclostridium</taxon>
    </lineage>
</organism>
<proteinExistence type="predicted"/>
<gene>
    <name evidence="2" type="ORF">IAA62_01995</name>
</gene>
<comment type="caution">
    <text evidence="2">The sequence shown here is derived from an EMBL/GenBank/DDBJ whole genome shotgun (WGS) entry which is preliminary data.</text>
</comment>
<sequence>MNKRFRLITSISLCCLCIAMLSFAVYAAASLISFNISASMSFNPNNCYVEITGTISGEGITNASTYSYTTDGTDSYPEWDIGNLNLINSITIQLTFKNYSTYPVEIGISGVESGSNYTGTIANNNITLQTYVLDQTPDSDTITITYKLADQSAPVNISNINITTNIEKVVQTFTYTYSLNDLGILDSVALYDDGVEVDITGTTGSFQVEDGSVLTLVERSTTKNNVSLYDIQFAPGIGSLNFYVRNTQDESVLFAYFEADFVNIVLGSYTVNGK</sequence>
<evidence type="ECO:0000313" key="3">
    <source>
        <dbReference type="Proteomes" id="UP000886861"/>
    </source>
</evidence>
<evidence type="ECO:0000313" key="2">
    <source>
        <dbReference type="EMBL" id="HIV01310.1"/>
    </source>
</evidence>
<feature type="chain" id="PRO_5038735192" description="Cohesin domain-containing protein" evidence="1">
    <location>
        <begin position="28"/>
        <end position="274"/>
    </location>
</feature>
<protein>
    <recommendedName>
        <fullName evidence="4">Cohesin domain-containing protein</fullName>
    </recommendedName>
</protein>
<keyword evidence="1" id="KW-0732">Signal</keyword>
<name>A0A9D1NEE9_9FIRM</name>
<reference evidence="2" key="2">
    <citation type="journal article" date="2021" name="PeerJ">
        <title>Extensive microbial diversity within the chicken gut microbiome revealed by metagenomics and culture.</title>
        <authorList>
            <person name="Gilroy R."/>
            <person name="Ravi A."/>
            <person name="Getino M."/>
            <person name="Pursley I."/>
            <person name="Horton D.L."/>
            <person name="Alikhan N.F."/>
            <person name="Baker D."/>
            <person name="Gharbi K."/>
            <person name="Hall N."/>
            <person name="Watson M."/>
            <person name="Adriaenssens E.M."/>
            <person name="Foster-Nyarko E."/>
            <person name="Jarju S."/>
            <person name="Secka A."/>
            <person name="Antonio M."/>
            <person name="Oren A."/>
            <person name="Chaudhuri R.R."/>
            <person name="La Ragione R."/>
            <person name="Hildebrand F."/>
            <person name="Pallen M.J."/>
        </authorList>
    </citation>
    <scope>NUCLEOTIDE SEQUENCE</scope>
    <source>
        <strain evidence="2">CHK186-9395</strain>
    </source>
</reference>
<dbReference type="EMBL" id="DVOJ01000007">
    <property type="protein sequence ID" value="HIV01310.1"/>
    <property type="molecule type" value="Genomic_DNA"/>
</dbReference>
<dbReference type="AlphaFoldDB" id="A0A9D1NEE9"/>
<dbReference type="Proteomes" id="UP000886861">
    <property type="component" value="Unassembled WGS sequence"/>
</dbReference>
<accession>A0A9D1NEE9</accession>
<feature type="signal peptide" evidence="1">
    <location>
        <begin position="1"/>
        <end position="27"/>
    </location>
</feature>
<reference evidence="2" key="1">
    <citation type="submission" date="2020-10" db="EMBL/GenBank/DDBJ databases">
        <authorList>
            <person name="Gilroy R."/>
        </authorList>
    </citation>
    <scope>NUCLEOTIDE SEQUENCE</scope>
    <source>
        <strain evidence="2">CHK186-9395</strain>
    </source>
</reference>
<evidence type="ECO:0008006" key="4">
    <source>
        <dbReference type="Google" id="ProtNLM"/>
    </source>
</evidence>